<evidence type="ECO:0000313" key="3">
    <source>
        <dbReference type="Proteomes" id="UP000826195"/>
    </source>
</evidence>
<evidence type="ECO:0000256" key="1">
    <source>
        <dbReference type="SAM" id="MobiDB-lite"/>
    </source>
</evidence>
<reference evidence="2 3" key="1">
    <citation type="journal article" date="2021" name="J. Hered.">
        <title>A chromosome-level genome assembly of the parasitoid wasp, Cotesia glomerata (Hymenoptera: Braconidae).</title>
        <authorList>
            <person name="Pinto B.J."/>
            <person name="Weis J.J."/>
            <person name="Gamble T."/>
            <person name="Ode P.J."/>
            <person name="Paul R."/>
            <person name="Zaspel J.M."/>
        </authorList>
    </citation>
    <scope>NUCLEOTIDE SEQUENCE [LARGE SCALE GENOMIC DNA]</scope>
    <source>
        <strain evidence="2">CgM1</strain>
    </source>
</reference>
<comment type="caution">
    <text evidence="2">The sequence shown here is derived from an EMBL/GenBank/DDBJ whole genome shotgun (WGS) entry which is preliminary data.</text>
</comment>
<evidence type="ECO:0000313" key="2">
    <source>
        <dbReference type="EMBL" id="KAH0540751.1"/>
    </source>
</evidence>
<dbReference type="AlphaFoldDB" id="A0AAV7HLN4"/>
<keyword evidence="3" id="KW-1185">Reference proteome</keyword>
<feature type="region of interest" description="Disordered" evidence="1">
    <location>
        <begin position="1"/>
        <end position="72"/>
    </location>
</feature>
<organism evidence="2 3">
    <name type="scientific">Cotesia glomerata</name>
    <name type="common">Lepidopteran parasitic wasp</name>
    <name type="synonym">Apanteles glomeratus</name>
    <dbReference type="NCBI Taxonomy" id="32391"/>
    <lineage>
        <taxon>Eukaryota</taxon>
        <taxon>Metazoa</taxon>
        <taxon>Ecdysozoa</taxon>
        <taxon>Arthropoda</taxon>
        <taxon>Hexapoda</taxon>
        <taxon>Insecta</taxon>
        <taxon>Pterygota</taxon>
        <taxon>Neoptera</taxon>
        <taxon>Endopterygota</taxon>
        <taxon>Hymenoptera</taxon>
        <taxon>Apocrita</taxon>
        <taxon>Ichneumonoidea</taxon>
        <taxon>Braconidae</taxon>
        <taxon>Microgastrinae</taxon>
        <taxon>Cotesia</taxon>
    </lineage>
</organism>
<name>A0AAV7HLN4_COTGL</name>
<gene>
    <name evidence="2" type="ORF">KQX54_019660</name>
</gene>
<dbReference type="EMBL" id="JAHXZJ010002609">
    <property type="protein sequence ID" value="KAH0540751.1"/>
    <property type="molecule type" value="Genomic_DNA"/>
</dbReference>
<feature type="compositionally biased region" description="Acidic residues" evidence="1">
    <location>
        <begin position="24"/>
        <end position="41"/>
    </location>
</feature>
<proteinExistence type="predicted"/>
<accession>A0AAV7HLN4</accession>
<protein>
    <submittedName>
        <fullName evidence="2">Uncharacterized protein</fullName>
    </submittedName>
</protein>
<sequence length="72" mass="7066">MGGVGGGGDPSFIDIGSNVGGGDGVEEGGDGELEDTLEGGEGDSRVLAPASSPRLDCPPPEVTPRFLPEVAL</sequence>
<dbReference type="Proteomes" id="UP000826195">
    <property type="component" value="Unassembled WGS sequence"/>
</dbReference>